<dbReference type="Proteomes" id="UP000015106">
    <property type="component" value="Chromosome 7"/>
</dbReference>
<proteinExistence type="predicted"/>
<dbReference type="Gramene" id="TuG1812G0700005770.01.T01">
    <property type="protein sequence ID" value="TuG1812G0700005770.01.T01.cds367861"/>
    <property type="gene ID" value="TuG1812G0700005770.01"/>
</dbReference>
<reference evidence="1" key="3">
    <citation type="submission" date="2022-06" db="UniProtKB">
        <authorList>
            <consortium name="EnsemblPlants"/>
        </authorList>
    </citation>
    <scope>IDENTIFICATION</scope>
</reference>
<dbReference type="EnsemblPlants" id="TuG1812G0700005770.01.T01">
    <property type="protein sequence ID" value="TuG1812G0700005770.01.T01.cds367861"/>
    <property type="gene ID" value="TuG1812G0700005770.01"/>
</dbReference>
<protein>
    <submittedName>
        <fullName evidence="1">Uncharacterized protein</fullName>
    </submittedName>
</protein>
<sequence>MLSILAKIKGITSYITVRPKIWRWANKFDWKGRGRPKIFVCQEQPDEGKEFPSSGQLCRMRLWPRPASGIYDDPHPHISHLLQCFFAWFGQTQPGILLRYQLFEIL</sequence>
<evidence type="ECO:0000313" key="1">
    <source>
        <dbReference type="EnsemblPlants" id="TuG1812G0700005770.01.T01.cds367861"/>
    </source>
</evidence>
<accession>A0A8R7RAI1</accession>
<keyword evidence="2" id="KW-1185">Reference proteome</keyword>
<reference evidence="2" key="1">
    <citation type="journal article" date="2013" name="Nature">
        <title>Draft genome of the wheat A-genome progenitor Triticum urartu.</title>
        <authorList>
            <person name="Ling H.Q."/>
            <person name="Zhao S."/>
            <person name="Liu D."/>
            <person name="Wang J."/>
            <person name="Sun H."/>
            <person name="Zhang C."/>
            <person name="Fan H."/>
            <person name="Li D."/>
            <person name="Dong L."/>
            <person name="Tao Y."/>
            <person name="Gao C."/>
            <person name="Wu H."/>
            <person name="Li Y."/>
            <person name="Cui Y."/>
            <person name="Guo X."/>
            <person name="Zheng S."/>
            <person name="Wang B."/>
            <person name="Yu K."/>
            <person name="Liang Q."/>
            <person name="Yang W."/>
            <person name="Lou X."/>
            <person name="Chen J."/>
            <person name="Feng M."/>
            <person name="Jian J."/>
            <person name="Zhang X."/>
            <person name="Luo G."/>
            <person name="Jiang Y."/>
            <person name="Liu J."/>
            <person name="Wang Z."/>
            <person name="Sha Y."/>
            <person name="Zhang B."/>
            <person name="Wu H."/>
            <person name="Tang D."/>
            <person name="Shen Q."/>
            <person name="Xue P."/>
            <person name="Zou S."/>
            <person name="Wang X."/>
            <person name="Liu X."/>
            <person name="Wang F."/>
            <person name="Yang Y."/>
            <person name="An X."/>
            <person name="Dong Z."/>
            <person name="Zhang K."/>
            <person name="Zhang X."/>
            <person name="Luo M.C."/>
            <person name="Dvorak J."/>
            <person name="Tong Y."/>
            <person name="Wang J."/>
            <person name="Yang H."/>
            <person name="Li Z."/>
            <person name="Wang D."/>
            <person name="Zhang A."/>
            <person name="Wang J."/>
        </authorList>
    </citation>
    <scope>NUCLEOTIDE SEQUENCE</scope>
    <source>
        <strain evidence="2">cv. G1812</strain>
    </source>
</reference>
<evidence type="ECO:0000313" key="2">
    <source>
        <dbReference type="Proteomes" id="UP000015106"/>
    </source>
</evidence>
<name>A0A8R7RAI1_TRIUA</name>
<reference evidence="1" key="2">
    <citation type="submission" date="2018-03" db="EMBL/GenBank/DDBJ databases">
        <title>The Triticum urartu genome reveals the dynamic nature of wheat genome evolution.</title>
        <authorList>
            <person name="Ling H."/>
            <person name="Ma B."/>
            <person name="Shi X."/>
            <person name="Liu H."/>
            <person name="Dong L."/>
            <person name="Sun H."/>
            <person name="Cao Y."/>
            <person name="Gao Q."/>
            <person name="Zheng S."/>
            <person name="Li Y."/>
            <person name="Yu Y."/>
            <person name="Du H."/>
            <person name="Qi M."/>
            <person name="Li Y."/>
            <person name="Yu H."/>
            <person name="Cui Y."/>
            <person name="Wang N."/>
            <person name="Chen C."/>
            <person name="Wu H."/>
            <person name="Zhao Y."/>
            <person name="Zhang J."/>
            <person name="Li Y."/>
            <person name="Zhou W."/>
            <person name="Zhang B."/>
            <person name="Hu W."/>
            <person name="Eijk M."/>
            <person name="Tang J."/>
            <person name="Witsenboer H."/>
            <person name="Zhao S."/>
            <person name="Li Z."/>
            <person name="Zhang A."/>
            <person name="Wang D."/>
            <person name="Liang C."/>
        </authorList>
    </citation>
    <scope>NUCLEOTIDE SEQUENCE [LARGE SCALE GENOMIC DNA]</scope>
    <source>
        <strain evidence="1">cv. G1812</strain>
    </source>
</reference>
<organism evidence="1 2">
    <name type="scientific">Triticum urartu</name>
    <name type="common">Red wild einkorn</name>
    <name type="synonym">Crithodium urartu</name>
    <dbReference type="NCBI Taxonomy" id="4572"/>
    <lineage>
        <taxon>Eukaryota</taxon>
        <taxon>Viridiplantae</taxon>
        <taxon>Streptophyta</taxon>
        <taxon>Embryophyta</taxon>
        <taxon>Tracheophyta</taxon>
        <taxon>Spermatophyta</taxon>
        <taxon>Magnoliopsida</taxon>
        <taxon>Liliopsida</taxon>
        <taxon>Poales</taxon>
        <taxon>Poaceae</taxon>
        <taxon>BOP clade</taxon>
        <taxon>Pooideae</taxon>
        <taxon>Triticodae</taxon>
        <taxon>Triticeae</taxon>
        <taxon>Triticinae</taxon>
        <taxon>Triticum</taxon>
    </lineage>
</organism>
<dbReference type="AlphaFoldDB" id="A0A8R7RAI1"/>